<dbReference type="Gene3D" id="3.40.50.2300">
    <property type="match status" value="2"/>
</dbReference>
<comment type="similarity">
    <text evidence="1">Belongs to the leucine-binding protein family.</text>
</comment>
<dbReference type="RefSeq" id="WP_259858014.1">
    <property type="nucleotide sequence ID" value="NZ_BAAAST010000007.1"/>
</dbReference>
<name>A0ABY5VT21_9ACTN</name>
<keyword evidence="2" id="KW-0732">Signal</keyword>
<dbReference type="Proteomes" id="UP001059617">
    <property type="component" value="Chromosome"/>
</dbReference>
<evidence type="ECO:0000256" key="2">
    <source>
        <dbReference type="ARBA" id="ARBA00022729"/>
    </source>
</evidence>
<evidence type="ECO:0000313" key="5">
    <source>
        <dbReference type="Proteomes" id="UP001059617"/>
    </source>
</evidence>
<dbReference type="Pfam" id="PF13458">
    <property type="entry name" value="Peripla_BP_6"/>
    <property type="match status" value="1"/>
</dbReference>
<reference evidence="4" key="2">
    <citation type="submission" date="2022-09" db="EMBL/GenBank/DDBJ databases">
        <title>Biosynthetic gene clusters of Dactylosporangioum fulvum.</title>
        <authorList>
            <person name="Caradec T."/>
        </authorList>
    </citation>
    <scope>NUCLEOTIDE SEQUENCE</scope>
    <source>
        <strain evidence="4">NRRL B-16292</strain>
    </source>
</reference>
<gene>
    <name evidence="4" type="ORF">Dfulv_34555</name>
</gene>
<protein>
    <submittedName>
        <fullName evidence="4">ABC transporter substrate-binding protein</fullName>
    </submittedName>
</protein>
<keyword evidence="5" id="KW-1185">Reference proteome</keyword>
<accession>A0ABY5VT21</accession>
<dbReference type="InterPro" id="IPR028081">
    <property type="entry name" value="Leu-bd"/>
</dbReference>
<dbReference type="EMBL" id="CP073720">
    <property type="protein sequence ID" value="UWP80256.1"/>
    <property type="molecule type" value="Genomic_DNA"/>
</dbReference>
<evidence type="ECO:0000313" key="4">
    <source>
        <dbReference type="EMBL" id="UWP80256.1"/>
    </source>
</evidence>
<sequence>MATLTAACSGATEAGSNTVDTASAACRSSTGVTADTIKLGVLTALSGPYASAGVNISQVNQAFWAYVNDHGGIDGRKVELEIRDHQFNAQQAIQQYKNIAGDVFAVASSLGSPANNALGPQAAKDCVVVMSPGGGTSATTPTVFATYTPYEYEAINMLDWYRKQPGNEKARVAVVYQDDALGKPALAAIQYAAPKLGLELVATVPLTGTEQNFSGQVAKLQAARPDVIYVAATYIAANGIVGQADSTGNTDWEYLVHGSAVSNDYLKLPTAKTFETRVFAVDTVPVYASGLPGAKTAGDIIHAAFPTLALGDIAGLTAWVGLDELYQALQAASKANKLTREGLLETVRTLKVRSDVVPTDYAFGSIPGIPNAPYGASGVMQLSSSTPGGWRILAPFEQSPVADGFRP</sequence>
<dbReference type="PANTHER" id="PTHR47235:SF1">
    <property type="entry name" value="BLR6548 PROTEIN"/>
    <property type="match status" value="1"/>
</dbReference>
<dbReference type="InterPro" id="IPR028082">
    <property type="entry name" value="Peripla_BP_I"/>
</dbReference>
<organism evidence="4 5">
    <name type="scientific">Dactylosporangium fulvum</name>
    <dbReference type="NCBI Taxonomy" id="53359"/>
    <lineage>
        <taxon>Bacteria</taxon>
        <taxon>Bacillati</taxon>
        <taxon>Actinomycetota</taxon>
        <taxon>Actinomycetes</taxon>
        <taxon>Micromonosporales</taxon>
        <taxon>Micromonosporaceae</taxon>
        <taxon>Dactylosporangium</taxon>
    </lineage>
</organism>
<evidence type="ECO:0000259" key="3">
    <source>
        <dbReference type="Pfam" id="PF13458"/>
    </source>
</evidence>
<reference evidence="4" key="1">
    <citation type="submission" date="2021-04" db="EMBL/GenBank/DDBJ databases">
        <authorList>
            <person name="Hartkoorn R.C."/>
            <person name="Beaudoing E."/>
            <person name="Hot D."/>
        </authorList>
    </citation>
    <scope>NUCLEOTIDE SEQUENCE</scope>
    <source>
        <strain evidence="4">NRRL B-16292</strain>
    </source>
</reference>
<feature type="domain" description="Leucine-binding protein" evidence="3">
    <location>
        <begin position="36"/>
        <end position="354"/>
    </location>
</feature>
<dbReference type="SUPFAM" id="SSF53822">
    <property type="entry name" value="Periplasmic binding protein-like I"/>
    <property type="match status" value="1"/>
</dbReference>
<evidence type="ECO:0000256" key="1">
    <source>
        <dbReference type="ARBA" id="ARBA00010062"/>
    </source>
</evidence>
<dbReference type="PANTHER" id="PTHR47235">
    <property type="entry name" value="BLR6548 PROTEIN"/>
    <property type="match status" value="1"/>
</dbReference>
<proteinExistence type="inferred from homology"/>